<feature type="transmembrane region" description="Helical" evidence="1">
    <location>
        <begin position="125"/>
        <end position="146"/>
    </location>
</feature>
<dbReference type="Pfam" id="PF20151">
    <property type="entry name" value="DUF6533"/>
    <property type="match status" value="1"/>
</dbReference>
<reference evidence="3 4" key="1">
    <citation type="journal article" name="Sci. Rep.">
        <title>Telomere-to-telomere assembled and centromere annotated genomes of the two main subspecies of the button mushroom Agaricus bisporus reveal especially polymorphic chromosome ends.</title>
        <authorList>
            <person name="Sonnenberg A.S.M."/>
            <person name="Sedaghat-Telgerd N."/>
            <person name="Lavrijssen B."/>
            <person name="Ohm R.A."/>
            <person name="Hendrickx P.M."/>
            <person name="Scholtmeijer K."/>
            <person name="Baars J.J.P."/>
            <person name="van Peer A."/>
        </authorList>
    </citation>
    <scope>NUCLEOTIDE SEQUENCE [LARGE SCALE GENOMIC DNA]</scope>
    <source>
        <strain evidence="3 4">H119_p4</strain>
    </source>
</reference>
<name>A0A8H7KH88_AGABI</name>
<comment type="caution">
    <text evidence="3">The sequence shown here is derived from an EMBL/GenBank/DDBJ whole genome shotgun (WGS) entry which is preliminary data.</text>
</comment>
<evidence type="ECO:0000259" key="2">
    <source>
        <dbReference type="Pfam" id="PF20151"/>
    </source>
</evidence>
<dbReference type="EMBL" id="JABXXO010000006">
    <property type="protein sequence ID" value="KAF7775878.1"/>
    <property type="molecule type" value="Genomic_DNA"/>
</dbReference>
<accession>A0A8H7KH88</accession>
<feature type="transmembrane region" description="Helical" evidence="1">
    <location>
        <begin position="219"/>
        <end position="237"/>
    </location>
</feature>
<keyword evidence="1" id="KW-0812">Transmembrane</keyword>
<organism evidence="3 4">
    <name type="scientific">Agaricus bisporus var. burnettii</name>
    <dbReference type="NCBI Taxonomy" id="192524"/>
    <lineage>
        <taxon>Eukaryota</taxon>
        <taxon>Fungi</taxon>
        <taxon>Dikarya</taxon>
        <taxon>Basidiomycota</taxon>
        <taxon>Agaricomycotina</taxon>
        <taxon>Agaricomycetes</taxon>
        <taxon>Agaricomycetidae</taxon>
        <taxon>Agaricales</taxon>
        <taxon>Agaricineae</taxon>
        <taxon>Agaricaceae</taxon>
        <taxon>Agaricus</taxon>
    </lineage>
</organism>
<protein>
    <recommendedName>
        <fullName evidence="2">DUF6533 domain-containing protein</fullName>
    </recommendedName>
</protein>
<feature type="transmembrane region" description="Helical" evidence="1">
    <location>
        <begin position="54"/>
        <end position="72"/>
    </location>
</feature>
<feature type="transmembrane region" description="Helical" evidence="1">
    <location>
        <begin position="92"/>
        <end position="113"/>
    </location>
</feature>
<evidence type="ECO:0000256" key="1">
    <source>
        <dbReference type="SAM" id="Phobius"/>
    </source>
</evidence>
<evidence type="ECO:0000313" key="3">
    <source>
        <dbReference type="EMBL" id="KAF7775878.1"/>
    </source>
</evidence>
<proteinExistence type="predicted"/>
<feature type="domain" description="DUF6533" evidence="2">
    <location>
        <begin position="25"/>
        <end position="70"/>
    </location>
</feature>
<dbReference type="InterPro" id="IPR045340">
    <property type="entry name" value="DUF6533"/>
</dbReference>
<gene>
    <name evidence="3" type="ORF">Agabi119p4_4271</name>
</gene>
<dbReference type="Proteomes" id="UP000629468">
    <property type="component" value="Unassembled WGS sequence"/>
</dbReference>
<feature type="transmembrane region" description="Helical" evidence="1">
    <location>
        <begin position="174"/>
        <end position="198"/>
    </location>
</feature>
<keyword evidence="1" id="KW-0472">Membrane</keyword>
<evidence type="ECO:0000313" key="4">
    <source>
        <dbReference type="Proteomes" id="UP000629468"/>
    </source>
</evidence>
<keyword evidence="1" id="KW-1133">Transmembrane helix</keyword>
<sequence length="282" mass="31958">MIIDHSLVSPEDIKAAVEVAINSQYTDLASLTILVFDWMLTFPSEVELVWGSKWSAMTILYFLTRYIPFVYLPANTRYIFNEGFTLSECKMLYSTVSSLFWIGILFAQLILTIRTWVIWGKSKKLAYWLFGLYGSVCIIIVTLSTFHLEGTLHGPGETYSNSCDATTQKSSRCLGAALTILAAYETVILTLIVVRGLSSHWPMGRSRLVKTIYCDGIRFYIYLFALGITNLVLIFRLPEYMTISLMLEGACYSVLSCRVILHIRQEFEETLEVDSEGAILGY</sequence>
<dbReference type="AlphaFoldDB" id="A0A8H7KH88"/>